<sequence>MANAKHQEDATPPSSSGRFAYDGLDRVMHEKARLGLMTCLAGAPEGLTFNELKRLCDLTDGNLNRHLKQLVDASLVRLVRDEAARRPQTTCLLTDAGRESFATYLAELQRVLGDAQRQINAQQQIKVQGKSVSRLASDSS</sequence>
<dbReference type="EMBL" id="BAABGA010000120">
    <property type="protein sequence ID" value="GAA4471956.1"/>
    <property type="molecule type" value="Genomic_DNA"/>
</dbReference>
<dbReference type="PANTHER" id="PTHR37318">
    <property type="entry name" value="BSL7504 PROTEIN"/>
    <property type="match status" value="1"/>
</dbReference>
<dbReference type="Pfam" id="PF13601">
    <property type="entry name" value="HTH_34"/>
    <property type="match status" value="1"/>
</dbReference>
<accession>A0ABP8NVD6</accession>
<keyword evidence="3" id="KW-1185">Reference proteome</keyword>
<dbReference type="RefSeq" id="WP_345328044.1">
    <property type="nucleotide sequence ID" value="NZ_BAABGA010000120.1"/>
</dbReference>
<organism evidence="2 3">
    <name type="scientific">Novipirellula rosea</name>
    <dbReference type="NCBI Taxonomy" id="1031540"/>
    <lineage>
        <taxon>Bacteria</taxon>
        <taxon>Pseudomonadati</taxon>
        <taxon>Planctomycetota</taxon>
        <taxon>Planctomycetia</taxon>
        <taxon>Pirellulales</taxon>
        <taxon>Pirellulaceae</taxon>
        <taxon>Novipirellula</taxon>
    </lineage>
</organism>
<dbReference type="Gene3D" id="1.10.10.10">
    <property type="entry name" value="Winged helix-like DNA-binding domain superfamily/Winged helix DNA-binding domain"/>
    <property type="match status" value="1"/>
</dbReference>
<dbReference type="SUPFAM" id="SSF46785">
    <property type="entry name" value="Winged helix' DNA-binding domain"/>
    <property type="match status" value="1"/>
</dbReference>
<proteinExistence type="predicted"/>
<dbReference type="Proteomes" id="UP001500840">
    <property type="component" value="Unassembled WGS sequence"/>
</dbReference>
<feature type="domain" description="Winged helix DNA-binding" evidence="1">
    <location>
        <begin position="33"/>
        <end position="111"/>
    </location>
</feature>
<name>A0ABP8NVD6_9BACT</name>
<gene>
    <name evidence="2" type="ORF">GCM10023156_67420</name>
</gene>
<evidence type="ECO:0000259" key="1">
    <source>
        <dbReference type="Pfam" id="PF13601"/>
    </source>
</evidence>
<reference evidence="3" key="1">
    <citation type="journal article" date="2019" name="Int. J. Syst. Evol. Microbiol.">
        <title>The Global Catalogue of Microorganisms (GCM) 10K type strain sequencing project: providing services to taxonomists for standard genome sequencing and annotation.</title>
        <authorList>
            <consortium name="The Broad Institute Genomics Platform"/>
            <consortium name="The Broad Institute Genome Sequencing Center for Infectious Disease"/>
            <person name="Wu L."/>
            <person name="Ma J."/>
        </authorList>
    </citation>
    <scope>NUCLEOTIDE SEQUENCE [LARGE SCALE GENOMIC DNA]</scope>
    <source>
        <strain evidence="3">JCM 17759</strain>
    </source>
</reference>
<dbReference type="PANTHER" id="PTHR37318:SF1">
    <property type="entry name" value="BSL7504 PROTEIN"/>
    <property type="match status" value="1"/>
</dbReference>
<evidence type="ECO:0000313" key="2">
    <source>
        <dbReference type="EMBL" id="GAA4471956.1"/>
    </source>
</evidence>
<protein>
    <recommendedName>
        <fullName evidence="1">Winged helix DNA-binding domain-containing protein</fullName>
    </recommendedName>
</protein>
<comment type="caution">
    <text evidence="2">The sequence shown here is derived from an EMBL/GenBank/DDBJ whole genome shotgun (WGS) entry which is preliminary data.</text>
</comment>
<evidence type="ECO:0000313" key="3">
    <source>
        <dbReference type="Proteomes" id="UP001500840"/>
    </source>
</evidence>
<dbReference type="InterPro" id="IPR036390">
    <property type="entry name" value="WH_DNA-bd_sf"/>
</dbReference>
<dbReference type="InterPro" id="IPR027395">
    <property type="entry name" value="WH_DNA-bd_dom"/>
</dbReference>
<dbReference type="InterPro" id="IPR036388">
    <property type="entry name" value="WH-like_DNA-bd_sf"/>
</dbReference>